<dbReference type="PANTHER" id="PTHR24107:SF2">
    <property type="entry name" value="NLR FAMILY CARD DOMAIN CONTAINING 3"/>
    <property type="match status" value="1"/>
</dbReference>
<sequence>MGTSSPASTFQKRRTWTSLRRVFKREISVPPTNIETYLLLFPIPSYHSFLQSQFSTQHFFPQQQLASSSTPIIHIYTQLLQVPSKTLTTLNLSGNRIGAEGAQHIAYALRMNTTLTTLNLSGNRIGAEGAQHIADALRTNTTLTTLNLHQNGIGDEGAQHLADTLRTKTRLTTLNLSWNEIGDEGAQHLADTLRTNTTLTTLNLNQNGIGDEIAEHIADALEKNISAKMI</sequence>
<dbReference type="GO" id="GO:0005856">
    <property type="term" value="C:cytoskeleton"/>
    <property type="evidence" value="ECO:0007669"/>
    <property type="project" value="UniProtKB-SubCell"/>
</dbReference>
<keyword evidence="3" id="KW-0206">Cytoskeleton</keyword>
<dbReference type="Pfam" id="PF13516">
    <property type="entry name" value="LRR_6"/>
    <property type="match status" value="5"/>
</dbReference>
<dbReference type="Gene3D" id="3.80.10.10">
    <property type="entry name" value="Ribonuclease Inhibitor"/>
    <property type="match status" value="2"/>
</dbReference>
<dbReference type="InterPro" id="IPR052410">
    <property type="entry name" value="DRC5"/>
</dbReference>
<name>A0A814HHG9_ADIRI</name>
<evidence type="ECO:0000313" key="4">
    <source>
        <dbReference type="EMBL" id="CAF1010907.1"/>
    </source>
</evidence>
<comment type="subcellular location">
    <subcellularLocation>
        <location evidence="1">Cytoplasm</location>
        <location evidence="1">Cytoskeleton</location>
    </subcellularLocation>
</comment>
<reference evidence="4" key="1">
    <citation type="submission" date="2021-02" db="EMBL/GenBank/DDBJ databases">
        <authorList>
            <person name="Nowell W R."/>
        </authorList>
    </citation>
    <scope>NUCLEOTIDE SEQUENCE</scope>
</reference>
<dbReference type="PANTHER" id="PTHR24107">
    <property type="entry name" value="YNEIN REGULATORY COMPLEX SUBUNIT 5"/>
    <property type="match status" value="1"/>
</dbReference>
<evidence type="ECO:0000256" key="1">
    <source>
        <dbReference type="ARBA" id="ARBA00004245"/>
    </source>
</evidence>
<dbReference type="Proteomes" id="UP000663828">
    <property type="component" value="Unassembled WGS sequence"/>
</dbReference>
<protein>
    <recommendedName>
        <fullName evidence="6">RNI-like protein</fullName>
    </recommendedName>
</protein>
<dbReference type="EMBL" id="CAJNOR010000803">
    <property type="protein sequence ID" value="CAF1010907.1"/>
    <property type="molecule type" value="Genomic_DNA"/>
</dbReference>
<comment type="caution">
    <text evidence="4">The sequence shown here is derived from an EMBL/GenBank/DDBJ whole genome shotgun (WGS) entry which is preliminary data.</text>
</comment>
<dbReference type="InterPro" id="IPR001611">
    <property type="entry name" value="Leu-rich_rpt"/>
</dbReference>
<evidence type="ECO:0008006" key="6">
    <source>
        <dbReference type="Google" id="ProtNLM"/>
    </source>
</evidence>
<organism evidence="4 5">
    <name type="scientific">Adineta ricciae</name>
    <name type="common">Rotifer</name>
    <dbReference type="NCBI Taxonomy" id="249248"/>
    <lineage>
        <taxon>Eukaryota</taxon>
        <taxon>Metazoa</taxon>
        <taxon>Spiralia</taxon>
        <taxon>Gnathifera</taxon>
        <taxon>Rotifera</taxon>
        <taxon>Eurotatoria</taxon>
        <taxon>Bdelloidea</taxon>
        <taxon>Adinetida</taxon>
        <taxon>Adinetidae</taxon>
        <taxon>Adineta</taxon>
    </lineage>
</organism>
<dbReference type="InterPro" id="IPR032675">
    <property type="entry name" value="LRR_dom_sf"/>
</dbReference>
<dbReference type="SUPFAM" id="SSF52047">
    <property type="entry name" value="RNI-like"/>
    <property type="match status" value="1"/>
</dbReference>
<dbReference type="SMART" id="SM00368">
    <property type="entry name" value="LRR_RI"/>
    <property type="match status" value="5"/>
</dbReference>
<dbReference type="AlphaFoldDB" id="A0A814HHG9"/>
<gene>
    <name evidence="4" type="ORF">XAT740_LOCUS13716</name>
</gene>
<evidence type="ECO:0000313" key="5">
    <source>
        <dbReference type="Proteomes" id="UP000663828"/>
    </source>
</evidence>
<accession>A0A814HHG9</accession>
<keyword evidence="5" id="KW-1185">Reference proteome</keyword>
<evidence type="ECO:0000256" key="3">
    <source>
        <dbReference type="ARBA" id="ARBA00023212"/>
    </source>
</evidence>
<keyword evidence="2" id="KW-0963">Cytoplasm</keyword>
<evidence type="ECO:0000256" key="2">
    <source>
        <dbReference type="ARBA" id="ARBA00022490"/>
    </source>
</evidence>
<proteinExistence type="predicted"/>